<dbReference type="PANTHER" id="PTHR30203">
    <property type="entry name" value="OUTER MEMBRANE CATION EFFLUX PROTEIN"/>
    <property type="match status" value="1"/>
</dbReference>
<proteinExistence type="inferred from homology"/>
<organism evidence="3 4">
    <name type="scientific">Chromobacterium aquaticum</name>
    <dbReference type="NCBI Taxonomy" id="467180"/>
    <lineage>
        <taxon>Bacteria</taxon>
        <taxon>Pseudomonadati</taxon>
        <taxon>Pseudomonadota</taxon>
        <taxon>Betaproteobacteria</taxon>
        <taxon>Neisseriales</taxon>
        <taxon>Chromobacteriaceae</taxon>
        <taxon>Chromobacterium</taxon>
    </lineage>
</organism>
<dbReference type="InterPro" id="IPR003423">
    <property type="entry name" value="OMP_efflux"/>
</dbReference>
<gene>
    <name evidence="3" type="ORF">ACFO0R_09265</name>
</gene>
<dbReference type="Gene3D" id="1.20.1600.10">
    <property type="entry name" value="Outer membrane efflux proteins (OEP)"/>
    <property type="match status" value="1"/>
</dbReference>
<reference evidence="4" key="1">
    <citation type="journal article" date="2019" name="Int. J. Syst. Evol. Microbiol.">
        <title>The Global Catalogue of Microorganisms (GCM) 10K type strain sequencing project: providing services to taxonomists for standard genome sequencing and annotation.</title>
        <authorList>
            <consortium name="The Broad Institute Genomics Platform"/>
            <consortium name="The Broad Institute Genome Sequencing Center for Infectious Disease"/>
            <person name="Wu L."/>
            <person name="Ma J."/>
        </authorList>
    </citation>
    <scope>NUCLEOTIDE SEQUENCE [LARGE SCALE GENOMIC DNA]</scope>
    <source>
        <strain evidence="4">CGMCC 4.7608</strain>
    </source>
</reference>
<feature type="signal peptide" evidence="2">
    <location>
        <begin position="1"/>
        <end position="19"/>
    </location>
</feature>
<dbReference type="RefSeq" id="WP_378124567.1">
    <property type="nucleotide sequence ID" value="NZ_JBHSEK010000004.1"/>
</dbReference>
<sequence length="470" mass="49916">MLKRALMPSLVALALSACAVGPDYSRPKLELPDSGQVQIAAQNPAIAMDWWKQFNDPVLDRLIAEALEHNQDLAAAAARVDEAAAQAGIARAQLLPALNANAGYQRGRTSATTTTPGAPLVSDVRNANLTASWELDLWGKLRRGKEAARADFAASRFARDSSKLAIAAQTAQTYFQLRAYDAQLDIAKRTLQSREESLKLQTKRFKGGLISELDQQQAEAEAASARAKVPQIASALEQTESALGVLLGHSPKQLVAGGIQRGQSLDALSAPPAVPAGLSSSLLERRPDIAASEQQLIAANARIGVARAAYFPSISLSGALGSQSLSLDTLFTGPTRTWSFVGNLAAPVFNFGQTGYAVDAASARQKQALAQYQKTVQSAFKDALDALSGYGAARDIQAAQTTQFQALNKSLRLANLRYDNGYASYLDVLDAQRNSFQAELGLVSARLDHLNAVVGLYKALGGGWEAPAKS</sequence>
<dbReference type="Gene3D" id="2.20.200.10">
    <property type="entry name" value="Outer membrane efflux proteins (OEP)"/>
    <property type="match status" value="1"/>
</dbReference>
<keyword evidence="2" id="KW-0732">Signal</keyword>
<comment type="subcellular location">
    <subcellularLocation>
        <location evidence="2">Cell membrane</location>
        <topology evidence="2">Lipid-anchor</topology>
    </subcellularLocation>
</comment>
<keyword evidence="4" id="KW-1185">Reference proteome</keyword>
<feature type="chain" id="PRO_5044981583" evidence="2">
    <location>
        <begin position="20"/>
        <end position="470"/>
    </location>
</feature>
<evidence type="ECO:0000256" key="1">
    <source>
        <dbReference type="ARBA" id="ARBA00007613"/>
    </source>
</evidence>
<comment type="similarity">
    <text evidence="1 2">Belongs to the outer membrane factor (OMF) (TC 1.B.17) family.</text>
</comment>
<evidence type="ECO:0000256" key="2">
    <source>
        <dbReference type="RuleBase" id="RU362097"/>
    </source>
</evidence>
<dbReference type="SUPFAM" id="SSF56954">
    <property type="entry name" value="Outer membrane efflux proteins (OEP)"/>
    <property type="match status" value="1"/>
</dbReference>
<dbReference type="Proteomes" id="UP001595999">
    <property type="component" value="Unassembled WGS sequence"/>
</dbReference>
<protein>
    <submittedName>
        <fullName evidence="3">Efflux transporter outer membrane subunit</fullName>
    </submittedName>
</protein>
<dbReference type="EMBL" id="JBHSEK010000004">
    <property type="protein sequence ID" value="MFC4489808.1"/>
    <property type="molecule type" value="Genomic_DNA"/>
</dbReference>
<comment type="caution">
    <text evidence="3">The sequence shown here is derived from an EMBL/GenBank/DDBJ whole genome shotgun (WGS) entry which is preliminary data.</text>
</comment>
<dbReference type="InterPro" id="IPR010131">
    <property type="entry name" value="MdtP/NodT-like"/>
</dbReference>
<dbReference type="Pfam" id="PF02321">
    <property type="entry name" value="OEP"/>
    <property type="match status" value="2"/>
</dbReference>
<keyword evidence="2" id="KW-0812">Transmembrane</keyword>
<accession>A0ABV8ZTN4</accession>
<dbReference type="PROSITE" id="PS51257">
    <property type="entry name" value="PROKAR_LIPOPROTEIN"/>
    <property type="match status" value="1"/>
</dbReference>
<dbReference type="PANTHER" id="PTHR30203:SF30">
    <property type="entry name" value="OUTER MEMBRANE PROTEIN-RELATED"/>
    <property type="match status" value="1"/>
</dbReference>
<keyword evidence="2" id="KW-0449">Lipoprotein</keyword>
<evidence type="ECO:0000313" key="4">
    <source>
        <dbReference type="Proteomes" id="UP001595999"/>
    </source>
</evidence>
<name>A0ABV8ZTN4_9NEIS</name>
<evidence type="ECO:0000313" key="3">
    <source>
        <dbReference type="EMBL" id="MFC4489808.1"/>
    </source>
</evidence>
<keyword evidence="2" id="KW-0564">Palmitate</keyword>
<keyword evidence="2" id="KW-1134">Transmembrane beta strand</keyword>
<keyword evidence="2" id="KW-0472">Membrane</keyword>
<dbReference type="NCBIfam" id="TIGR01845">
    <property type="entry name" value="outer_NodT"/>
    <property type="match status" value="1"/>
</dbReference>